<dbReference type="Proteomes" id="UP000677054">
    <property type="component" value="Unassembled WGS sequence"/>
</dbReference>
<dbReference type="EMBL" id="LR900116">
    <property type="protein sequence ID" value="CAD7244268.1"/>
    <property type="molecule type" value="Genomic_DNA"/>
</dbReference>
<dbReference type="SUPFAM" id="SSF52540">
    <property type="entry name" value="P-loop containing nucleoside triphosphate hydrolases"/>
    <property type="match status" value="1"/>
</dbReference>
<gene>
    <name evidence="2" type="ORF">DSTB1V02_LOCUS4168</name>
</gene>
<reference evidence="2" key="1">
    <citation type="submission" date="2020-11" db="EMBL/GenBank/DDBJ databases">
        <authorList>
            <person name="Tran Van P."/>
        </authorList>
    </citation>
    <scope>NUCLEOTIDE SEQUENCE</scope>
</reference>
<dbReference type="EMBL" id="CAJPEV010000599">
    <property type="protein sequence ID" value="CAG0886808.1"/>
    <property type="molecule type" value="Genomic_DNA"/>
</dbReference>
<evidence type="ECO:0000313" key="3">
    <source>
        <dbReference type="Proteomes" id="UP000677054"/>
    </source>
</evidence>
<dbReference type="OrthoDB" id="8177873at2759"/>
<accession>A0A7R8X7E5</accession>
<organism evidence="2">
    <name type="scientific">Darwinula stevensoni</name>
    <dbReference type="NCBI Taxonomy" id="69355"/>
    <lineage>
        <taxon>Eukaryota</taxon>
        <taxon>Metazoa</taxon>
        <taxon>Ecdysozoa</taxon>
        <taxon>Arthropoda</taxon>
        <taxon>Crustacea</taxon>
        <taxon>Oligostraca</taxon>
        <taxon>Ostracoda</taxon>
        <taxon>Podocopa</taxon>
        <taxon>Podocopida</taxon>
        <taxon>Darwinulocopina</taxon>
        <taxon>Darwinuloidea</taxon>
        <taxon>Darwinulidae</taxon>
        <taxon>Darwinula</taxon>
    </lineage>
</organism>
<evidence type="ECO:0000313" key="2">
    <source>
        <dbReference type="EMBL" id="CAD7244268.1"/>
    </source>
</evidence>
<dbReference type="Gene3D" id="3.40.50.300">
    <property type="entry name" value="P-loop containing nucleotide triphosphate hydrolases"/>
    <property type="match status" value="1"/>
</dbReference>
<sequence length="975" mass="109824">MRSSPPGSGCPSSTETSTSLPVLAVDGSMVKNGREELLVAAWTGLLGIRREILIRNSSTVSPEMKDALKTDGEDVRDYLPWNPADEKWESLGTACKICQDFSSLEVKSYERRGNLDIRQHLRIYMGADEERPLKQAAEEYVQQHYPEASSRAYSLPEGYILTNQKFRALHQAARKLDVDLPPDQLAVAKVFDKVKEALQDVPSLTVCDYAFTDTLLKGINQQQKNKFIKNFGVSKDGLLPGDHDVFGIGNFGEEIIGLFFQVKGASSSTNPKGIRASLQKATEQIQKDLNVFSTLCGEFLNPNVKLAGFAAFPMLSKSELEKTIRCENCRMRILASEDLSTGENFKKFLKGYSIVLEKSSNPDRSSSLVKTFKDIFDLYVSAASFVDFPRNPTQLYTTNDEQMHKMLVILTPKQRELVKSRDEVLFICGGCGTGKTFVLKKRAEEMAANDEVVVINIVGGLLTEEFRCHLKGMKNIKVFDWREEGLGEDLEALKKFLMETGQGKHVQVDEVPITLGFRGIITSEALSKHWEWFVGSTPPLKSITLSFRPNDQSYERDFPIQDVNPGGREVRVLEGVKRNTRKVAELFLAIGDYARRIFPSLERTLPLDLKESGEGFKRGFLSVLFSIPSCFSIHPGECKDVRTCETVRAMHAIRIVHEERSKRSTPIFVVVDNVERKNAIVKVTASIFPSLPLIFLFYSRSHHAWEFHGHGASEGSSPIVVATESEMTGCHPNNLTIVVDHSGSQWQNYSRLIATTGENKILVVEEEQVRTGKFSHVTKQIPGWTIKERGVDEDLKLRLNEARSKCDAQRIVNLEEEDFPLATFPGMETDWNKREGEEKRDVEIMLRSSICGIFGPPAPGKSLRVSLFIARATERGERVVFLHPGYVLFLEHRRQRVGKDEVDLYKSFDSNKIKSFQDVVDLVQEALKEKEGKGKNKKTKKKQREEKSRKTSPPNIVVEDCPLLEELNDPTGRLK</sequence>
<keyword evidence="3" id="KW-1185">Reference proteome</keyword>
<dbReference type="AlphaFoldDB" id="A0A7R8X7E5"/>
<feature type="region of interest" description="Disordered" evidence="1">
    <location>
        <begin position="927"/>
        <end position="975"/>
    </location>
</feature>
<evidence type="ECO:0000256" key="1">
    <source>
        <dbReference type="SAM" id="MobiDB-lite"/>
    </source>
</evidence>
<name>A0A7R8X7E5_9CRUS</name>
<protein>
    <submittedName>
        <fullName evidence="2">Uncharacterized protein</fullName>
    </submittedName>
</protein>
<proteinExistence type="predicted"/>
<dbReference type="InterPro" id="IPR027417">
    <property type="entry name" value="P-loop_NTPase"/>
</dbReference>